<proteinExistence type="predicted"/>
<evidence type="ECO:0000313" key="4">
    <source>
        <dbReference type="Proteomes" id="UP000008932"/>
    </source>
</evidence>
<reference evidence="3 4" key="1">
    <citation type="journal article" date="2011" name="J. Bacteriol.">
        <title>Complete Genome Sequence of the Type Strain Pseudomonas stutzeri CGMCC 1.1803.</title>
        <authorList>
            <person name="Chen M."/>
            <person name="Yan Y."/>
            <person name="Zhang W."/>
            <person name="Lu W."/>
            <person name="Wang J."/>
            <person name="Ping S."/>
            <person name="Lin M."/>
        </authorList>
    </citation>
    <scope>NUCLEOTIDE SEQUENCE [LARGE SCALE GENOMIC DNA]</scope>
    <source>
        <strain evidence="4">ATCC 17588 / DSM 5190 / CCUG 11256 / JCM 5965 / LMG 11199 / NCIMB 11358 / Stanier 221</strain>
    </source>
</reference>
<feature type="region of interest" description="Disordered" evidence="1">
    <location>
        <begin position="37"/>
        <end position="61"/>
    </location>
</feature>
<keyword evidence="2" id="KW-0812">Transmembrane</keyword>
<keyword evidence="2" id="KW-1133">Transmembrane helix</keyword>
<name>F8HAF5_STUS2</name>
<evidence type="ECO:0000313" key="3">
    <source>
        <dbReference type="EMBL" id="AEJ06556.1"/>
    </source>
</evidence>
<keyword evidence="2" id="KW-0472">Membrane</keyword>
<evidence type="ECO:0000256" key="1">
    <source>
        <dbReference type="SAM" id="MobiDB-lite"/>
    </source>
</evidence>
<dbReference type="Proteomes" id="UP000008932">
    <property type="component" value="Chromosome"/>
</dbReference>
<sequence length="61" mass="6887">MDEKPTPAQIHKKLFNYGVVVLLILLGYLWAGKHEAPRSDKELGVMEQMTAPPQVRKPSND</sequence>
<reference key="2">
    <citation type="submission" date="2011-06" db="EMBL/GenBank/DDBJ databases">
        <title>Complete Genome Sequence of Pseudomonas stutzeri Strain CGMCC 1.1803.</title>
        <authorList>
            <person name="Yan Y."/>
            <person name="Chen M."/>
            <person name="Lu W."/>
            <person name="Zhang W."/>
            <person name="Ping S."/>
            <person name="Lin M."/>
        </authorList>
    </citation>
    <scope>NUCLEOTIDE SEQUENCE</scope>
    <source>
        <strain>ATCC 17588</strain>
    </source>
</reference>
<gene>
    <name evidence="3" type="ordered locus">PSTAB_3275</name>
</gene>
<protein>
    <submittedName>
        <fullName evidence="3">Uncharacterized protein</fullName>
    </submittedName>
</protein>
<reference evidence="4" key="3">
    <citation type="submission" date="2011-06" db="EMBL/GenBank/DDBJ databases">
        <title>Complete genome sequence of Pseudomonas stutzeri strain CGMCC 1.1803.</title>
        <authorList>
            <person name="Yan Y."/>
            <person name="Chen M."/>
            <person name="Lu W."/>
            <person name="Zhang W."/>
            <person name="Ping S."/>
            <person name="Lin M."/>
        </authorList>
    </citation>
    <scope>NUCLEOTIDE SEQUENCE [LARGE SCALE GENOMIC DNA]</scope>
    <source>
        <strain evidence="4">ATCC 17588 / DSM 5190 / CCUG 11256 / JCM 5965 / LMG 11199 / NCIMB 11358 / Stanier 221</strain>
    </source>
</reference>
<evidence type="ECO:0000256" key="2">
    <source>
        <dbReference type="SAM" id="Phobius"/>
    </source>
</evidence>
<organism evidence="3 4">
    <name type="scientific">Stutzerimonas stutzeri (strain ATCC 17588 / DSM 5190 / CCUG 11256 / JCM 5965 / LMG 11199 / NBRC 14165 / NCIMB 11358 / Stanier 221)</name>
    <name type="common">Pseudomonas stutzeri</name>
    <dbReference type="NCBI Taxonomy" id="96563"/>
    <lineage>
        <taxon>Bacteria</taxon>
        <taxon>Pseudomonadati</taxon>
        <taxon>Pseudomonadota</taxon>
        <taxon>Gammaproteobacteria</taxon>
        <taxon>Pseudomonadales</taxon>
        <taxon>Pseudomonadaceae</taxon>
        <taxon>Stutzerimonas</taxon>
    </lineage>
</organism>
<dbReference type="EMBL" id="CP002881">
    <property type="protein sequence ID" value="AEJ06556.1"/>
    <property type="molecule type" value="Genomic_DNA"/>
</dbReference>
<dbReference type="HOGENOM" id="CLU_2919414_0_0_6"/>
<dbReference type="AlphaFoldDB" id="F8HAF5"/>
<accession>F8HAF5</accession>
<feature type="transmembrane region" description="Helical" evidence="2">
    <location>
        <begin position="14"/>
        <end position="31"/>
    </location>
</feature>
<dbReference type="KEGG" id="psz:PSTAB_3275"/>